<dbReference type="RefSeq" id="WP_171627192.1">
    <property type="nucleotide sequence ID" value="NZ_JABBPG010000007.1"/>
</dbReference>
<dbReference type="Proteomes" id="UP000586305">
    <property type="component" value="Unassembled WGS sequence"/>
</dbReference>
<dbReference type="EMBL" id="JABBPG010000007">
    <property type="protein sequence ID" value="NOU52142.1"/>
    <property type="molecule type" value="Genomic_DNA"/>
</dbReference>
<name>A0A849VFF8_9GAMM</name>
<keyword evidence="2" id="KW-1185">Reference proteome</keyword>
<gene>
    <name evidence="1" type="ORF">HG263_16555</name>
</gene>
<evidence type="ECO:0000313" key="1">
    <source>
        <dbReference type="EMBL" id="NOU52142.1"/>
    </source>
</evidence>
<comment type="caution">
    <text evidence="1">The sequence shown here is derived from an EMBL/GenBank/DDBJ whole genome shotgun (WGS) entry which is preliminary data.</text>
</comment>
<reference evidence="1 2" key="1">
    <citation type="submission" date="2020-04" db="EMBL/GenBank/DDBJ databases">
        <title>Pseudoalteromonas caenipelagi sp. nov., isolated from a tidal flat.</title>
        <authorList>
            <person name="Park S."/>
            <person name="Yoon J.-H."/>
        </authorList>
    </citation>
    <scope>NUCLEOTIDE SEQUENCE [LARGE SCALE GENOMIC DNA]</scope>
    <source>
        <strain evidence="1 2">JBTF-M23</strain>
    </source>
</reference>
<protein>
    <submittedName>
        <fullName evidence="1">Uncharacterized protein</fullName>
    </submittedName>
</protein>
<evidence type="ECO:0000313" key="2">
    <source>
        <dbReference type="Proteomes" id="UP000586305"/>
    </source>
</evidence>
<organism evidence="1 2">
    <name type="scientific">Pseudoalteromonas caenipelagi</name>
    <dbReference type="NCBI Taxonomy" id="2726988"/>
    <lineage>
        <taxon>Bacteria</taxon>
        <taxon>Pseudomonadati</taxon>
        <taxon>Pseudomonadota</taxon>
        <taxon>Gammaproteobacteria</taxon>
        <taxon>Alteromonadales</taxon>
        <taxon>Pseudoalteromonadaceae</taxon>
        <taxon>Pseudoalteromonas</taxon>
    </lineage>
</organism>
<proteinExistence type="predicted"/>
<accession>A0A849VFF8</accession>
<sequence length="85" mass="9564">MTLPQKVNQYQFYKTHTGLLIRQAAMVDPDKCGRKDLYILDKSHPHYSEIVALVLAAHIAEQPLALYLDGCVQGLPAISHIYSNK</sequence>
<dbReference type="AlphaFoldDB" id="A0A849VFF8"/>